<evidence type="ECO:0000313" key="15">
    <source>
        <dbReference type="Proteomes" id="UP000243197"/>
    </source>
</evidence>
<evidence type="ECO:0000256" key="10">
    <source>
        <dbReference type="HAMAP-Rule" id="MF_00218"/>
    </source>
</evidence>
<evidence type="ECO:0000256" key="1">
    <source>
        <dbReference type="ARBA" id="ARBA00004514"/>
    </source>
</evidence>
<dbReference type="EC" id="4.1.1.37" evidence="5 10"/>
<dbReference type="OrthoDB" id="9806656at2"/>
<dbReference type="SUPFAM" id="SSF51726">
    <property type="entry name" value="UROD/MetE-like"/>
    <property type="match status" value="1"/>
</dbReference>
<dbReference type="InterPro" id="IPR038071">
    <property type="entry name" value="UROD/MetE-like_sf"/>
</dbReference>
<feature type="binding site" evidence="10">
    <location>
        <position position="206"/>
    </location>
    <ligand>
        <name>substrate</name>
    </ligand>
</feature>
<evidence type="ECO:0000256" key="11">
    <source>
        <dbReference type="RuleBase" id="RU000554"/>
    </source>
</evidence>
<dbReference type="AlphaFoldDB" id="A0A1J1DW93"/>
<dbReference type="Pfam" id="PF01208">
    <property type="entry name" value="URO-D"/>
    <property type="match status" value="1"/>
</dbReference>
<keyword evidence="6 10" id="KW-0963">Cytoplasm</keyword>
<dbReference type="PANTHER" id="PTHR21091">
    <property type="entry name" value="METHYLTETRAHYDROFOLATE:HOMOCYSTEINE METHYLTRANSFERASE RELATED"/>
    <property type="match status" value="1"/>
</dbReference>
<keyword evidence="8 10" id="KW-0456">Lyase</keyword>
<accession>A0A1J1DW93</accession>
<feature type="site" description="Transition state stabilizer" evidence="10">
    <location>
        <position position="74"/>
    </location>
</feature>
<dbReference type="Gene3D" id="3.20.20.210">
    <property type="match status" value="1"/>
</dbReference>
<evidence type="ECO:0000256" key="7">
    <source>
        <dbReference type="ARBA" id="ARBA00022793"/>
    </source>
</evidence>
<evidence type="ECO:0000256" key="12">
    <source>
        <dbReference type="RuleBase" id="RU004169"/>
    </source>
</evidence>
<evidence type="ECO:0000256" key="3">
    <source>
        <dbReference type="ARBA" id="ARBA00009935"/>
    </source>
</evidence>
<comment type="pathway">
    <text evidence="2 10 11">Porphyrin-containing compound metabolism; protoporphyrin-IX biosynthesis; coproporphyrinogen-III from 5-aminolevulinate: step 4/4.</text>
</comment>
<dbReference type="KEGG" id="ise:JBKA6_0117"/>
<feature type="binding site" evidence="10">
    <location>
        <begin position="25"/>
        <end position="29"/>
    </location>
    <ligand>
        <name>substrate</name>
    </ligand>
</feature>
<dbReference type="EMBL" id="AP014564">
    <property type="protein sequence ID" value="BAV94130.1"/>
    <property type="molecule type" value="Genomic_DNA"/>
</dbReference>
<name>A0A1J1DW93_9FLAO</name>
<evidence type="ECO:0000256" key="2">
    <source>
        <dbReference type="ARBA" id="ARBA00004804"/>
    </source>
</evidence>
<evidence type="ECO:0000256" key="5">
    <source>
        <dbReference type="ARBA" id="ARBA00012288"/>
    </source>
</evidence>
<keyword evidence="7 10" id="KW-0210">Decarboxylase</keyword>
<feature type="binding site" evidence="10">
    <location>
        <position position="74"/>
    </location>
    <ligand>
        <name>substrate</name>
    </ligand>
</feature>
<dbReference type="GO" id="GO:0006782">
    <property type="term" value="P:protoporphyrinogen IX biosynthetic process"/>
    <property type="evidence" value="ECO:0007669"/>
    <property type="project" value="UniProtKB-UniRule"/>
</dbReference>
<comment type="subunit">
    <text evidence="4 10">Homodimer.</text>
</comment>
<dbReference type="GO" id="GO:0004853">
    <property type="term" value="F:uroporphyrinogen decarboxylase activity"/>
    <property type="evidence" value="ECO:0007669"/>
    <property type="project" value="UniProtKB-UniRule"/>
</dbReference>
<organism evidence="14 15">
    <name type="scientific">Ichthyobacterium seriolicida</name>
    <dbReference type="NCBI Taxonomy" id="242600"/>
    <lineage>
        <taxon>Bacteria</taxon>
        <taxon>Pseudomonadati</taxon>
        <taxon>Bacteroidota</taxon>
        <taxon>Flavobacteriia</taxon>
        <taxon>Flavobacteriales</taxon>
        <taxon>Ichthyobacteriaceae</taxon>
        <taxon>Ichthyobacterium</taxon>
    </lineage>
</organism>
<keyword evidence="15" id="KW-1185">Reference proteome</keyword>
<gene>
    <name evidence="10" type="primary">hemE</name>
    <name evidence="14" type="ORF">JBKA6_0117</name>
</gene>
<comment type="function">
    <text evidence="10">Catalyzes the decarboxylation of four acetate groups of uroporphyrinogen-III to yield coproporphyrinogen-III.</text>
</comment>
<evidence type="ECO:0000256" key="8">
    <source>
        <dbReference type="ARBA" id="ARBA00023239"/>
    </source>
</evidence>
<dbReference type="InterPro" id="IPR000257">
    <property type="entry name" value="Uroporphyrinogen_deCOase"/>
</dbReference>
<evidence type="ECO:0000313" key="14">
    <source>
        <dbReference type="EMBL" id="BAV94130.1"/>
    </source>
</evidence>
<dbReference type="CDD" id="cd00717">
    <property type="entry name" value="URO-D"/>
    <property type="match status" value="1"/>
</dbReference>
<dbReference type="PROSITE" id="PS00906">
    <property type="entry name" value="UROD_1"/>
    <property type="match status" value="1"/>
</dbReference>
<protein>
    <recommendedName>
        <fullName evidence="5 10">Uroporphyrinogen decarboxylase</fullName>
        <shortName evidence="10">UPD</shortName>
        <shortName evidence="10">URO-D</shortName>
        <ecNumber evidence="5 10">4.1.1.37</ecNumber>
    </recommendedName>
</protein>
<dbReference type="HAMAP" id="MF_00218">
    <property type="entry name" value="URO_D"/>
    <property type="match status" value="1"/>
</dbReference>
<dbReference type="NCBIfam" id="TIGR01464">
    <property type="entry name" value="hemE"/>
    <property type="match status" value="1"/>
</dbReference>
<comment type="subcellular location">
    <subcellularLocation>
        <location evidence="1">Cytoplasm</location>
        <location evidence="1">Cytosol</location>
    </subcellularLocation>
</comment>
<feature type="domain" description="Uroporphyrinogen decarboxylase (URO-D)" evidence="13">
    <location>
        <begin position="20"/>
        <end position="29"/>
    </location>
</feature>
<dbReference type="Proteomes" id="UP000243197">
    <property type="component" value="Chromosome"/>
</dbReference>
<dbReference type="FunFam" id="3.20.20.210:FF:000008">
    <property type="entry name" value="Uroporphyrinogen decarboxylase"/>
    <property type="match status" value="1"/>
</dbReference>
<keyword evidence="9 10" id="KW-0627">Porphyrin biosynthesis</keyword>
<feature type="binding site" evidence="10">
    <location>
        <position position="318"/>
    </location>
    <ligand>
        <name>substrate</name>
    </ligand>
</feature>
<comment type="catalytic activity">
    <reaction evidence="10 11">
        <text>uroporphyrinogen III + 4 H(+) = coproporphyrinogen III + 4 CO2</text>
        <dbReference type="Rhea" id="RHEA:19865"/>
        <dbReference type="ChEBI" id="CHEBI:15378"/>
        <dbReference type="ChEBI" id="CHEBI:16526"/>
        <dbReference type="ChEBI" id="CHEBI:57308"/>
        <dbReference type="ChEBI" id="CHEBI:57309"/>
        <dbReference type="EC" id="4.1.1.37"/>
    </reaction>
</comment>
<dbReference type="InterPro" id="IPR006361">
    <property type="entry name" value="Uroporphyrinogen_deCO2ase_HemE"/>
</dbReference>
<dbReference type="PANTHER" id="PTHR21091:SF169">
    <property type="entry name" value="UROPORPHYRINOGEN DECARBOXYLASE"/>
    <property type="match status" value="1"/>
</dbReference>
<reference evidence="14 15" key="1">
    <citation type="submission" date="2014-03" db="EMBL/GenBank/DDBJ databases">
        <title>complete genome sequence of Flavobacteriaceae bacterium JBKA-6.</title>
        <authorList>
            <person name="Takano T."/>
            <person name="Nakamura Y."/>
            <person name="Takuma S."/>
            <person name="Yasuike M."/>
            <person name="Matsuyama T."/>
            <person name="Sakai T."/>
            <person name="Fujiwara A."/>
            <person name="Kimoto K."/>
            <person name="Fukuda Y."/>
            <person name="Kondo H."/>
            <person name="Hirono I."/>
            <person name="Nakayasu C."/>
        </authorList>
    </citation>
    <scope>NUCLEOTIDE SEQUENCE [LARGE SCALE GENOMIC DNA]</scope>
    <source>
        <strain evidence="14 15">JBKA-6</strain>
    </source>
</reference>
<proteinExistence type="inferred from homology"/>
<evidence type="ECO:0000256" key="6">
    <source>
        <dbReference type="ARBA" id="ARBA00022490"/>
    </source>
</evidence>
<comment type="similarity">
    <text evidence="3 10 12">Belongs to the uroporphyrinogen decarboxylase family.</text>
</comment>
<feature type="binding site" evidence="10">
    <location>
        <position position="44"/>
    </location>
    <ligand>
        <name>substrate</name>
    </ligand>
</feature>
<evidence type="ECO:0000256" key="9">
    <source>
        <dbReference type="ARBA" id="ARBA00023244"/>
    </source>
</evidence>
<dbReference type="GO" id="GO:0005829">
    <property type="term" value="C:cytosol"/>
    <property type="evidence" value="ECO:0007669"/>
    <property type="project" value="UniProtKB-SubCell"/>
</dbReference>
<evidence type="ECO:0000259" key="13">
    <source>
        <dbReference type="PROSITE" id="PS00906"/>
    </source>
</evidence>
<feature type="binding site" evidence="10">
    <location>
        <position position="151"/>
    </location>
    <ligand>
        <name>substrate</name>
    </ligand>
</feature>
<evidence type="ECO:0000256" key="4">
    <source>
        <dbReference type="ARBA" id="ARBA00011738"/>
    </source>
</evidence>
<dbReference type="RefSeq" id="WP_096684756.1">
    <property type="nucleotide sequence ID" value="NZ_AP014564.1"/>
</dbReference>
<sequence length="343" mass="38983">MIKNDILLRALRGEELSRPPVWIMRQAGRYLPDFRAIRAKYSFFECCQRPELVSEITIMPVKQIGVDAAILFSDILVVPKAMGIDIEMKEGIGPYIQNPIRSESDLKRIFLDGVIENLSYVFKAVGLTKRELNGQVPLIGFAGSPWTILCYITQGQGSKVFDKTKELCYREASFVHRLLQLITDVTIEYLKEKIRSGCDVIQIFDSWGGILSPYDYDNFSWKYIQQIIDAIKPMTKIVVFAKGCWYALEKMSESGVDALGIDWTISPKYARSVTNGRITLQGNLDPSCLFYRASEIDKVTNEMIDNFGSTKYIVNLGHGILPNIPLDNVKTFVESVKKYSREQ</sequence>
<dbReference type="UniPathway" id="UPA00251">
    <property type="reaction ID" value="UER00321"/>
</dbReference>